<dbReference type="InterPro" id="IPR029061">
    <property type="entry name" value="THDP-binding"/>
</dbReference>
<organism evidence="5 6">
    <name type="scientific">Anaerocellum danielii</name>
    <dbReference type="NCBI Taxonomy" id="1387557"/>
    <lineage>
        <taxon>Bacteria</taxon>
        <taxon>Bacillati</taxon>
        <taxon>Bacillota</taxon>
        <taxon>Bacillota incertae sedis</taxon>
        <taxon>Caldicellulosiruptorales</taxon>
        <taxon>Caldicellulosiruptoraceae</taxon>
        <taxon>Anaerocellum</taxon>
    </lineage>
</organism>
<dbReference type="Pfam" id="PF00676">
    <property type="entry name" value="E1_dh"/>
    <property type="match status" value="1"/>
</dbReference>
<evidence type="ECO:0000256" key="1">
    <source>
        <dbReference type="ARBA" id="ARBA00001964"/>
    </source>
</evidence>
<dbReference type="Gene3D" id="3.40.50.970">
    <property type="match status" value="1"/>
</dbReference>
<evidence type="ECO:0000256" key="3">
    <source>
        <dbReference type="ARBA" id="ARBA00023052"/>
    </source>
</evidence>
<dbReference type="SUPFAM" id="SSF52518">
    <property type="entry name" value="Thiamin diphosphate-binding fold (THDP-binding)"/>
    <property type="match status" value="1"/>
</dbReference>
<dbReference type="PANTHER" id="PTHR11516:SF41">
    <property type="entry name" value="3-METHYL-2-OXOBUTANOATE DEHYDROGENASE SUBUNIT ALPHA"/>
    <property type="match status" value="1"/>
</dbReference>
<protein>
    <submittedName>
        <fullName evidence="5">Thiamine pyrophosphate-dependent enzyme</fullName>
    </submittedName>
</protein>
<dbReference type="Proteomes" id="UP001322744">
    <property type="component" value="Chromosome"/>
</dbReference>
<dbReference type="PANTHER" id="PTHR11516">
    <property type="entry name" value="PYRUVATE DEHYDROGENASE E1 COMPONENT, ALPHA SUBUNIT BACTERIAL AND ORGANELLAR"/>
    <property type="match status" value="1"/>
</dbReference>
<proteinExistence type="predicted"/>
<evidence type="ECO:0000313" key="6">
    <source>
        <dbReference type="Proteomes" id="UP001322744"/>
    </source>
</evidence>
<feature type="domain" description="Dehydrogenase E1 component" evidence="4">
    <location>
        <begin position="79"/>
        <end position="123"/>
    </location>
</feature>
<sequence length="216" mass="24264">MPKSQFVDPNEVRKSGWIKFYDIPVNQYNKTLEEERQNFSDDQLIRIYRDMLIIREFETMLSLIKTTGEYNGIKYDYPGPAHLSIGQEAAAVGQAFVLDKDDFIFGSHRSHGEVIAKGLSTIEKLSEDELLKIMESYFDGAILKVVEENIKNVVSVKELAVNFFLYGTLAEIFGRETGFQKGLGGSMHVFFPPFGIYPNNAIVGGSADIAVGRSFV</sequence>
<keyword evidence="6" id="KW-1185">Reference proteome</keyword>
<keyword evidence="3" id="KW-0786">Thiamine pyrophosphate</keyword>
<keyword evidence="2" id="KW-0560">Oxidoreductase</keyword>
<evidence type="ECO:0000313" key="5">
    <source>
        <dbReference type="EMBL" id="WPX09481.1"/>
    </source>
</evidence>
<dbReference type="InterPro" id="IPR050642">
    <property type="entry name" value="PDH_E1_Alpha_Subunit"/>
</dbReference>
<reference evidence="5 6" key="1">
    <citation type="submission" date="2023-12" db="EMBL/GenBank/DDBJ databases">
        <authorList>
            <person name="Manesh M.J.H."/>
            <person name="Bing R.G."/>
            <person name="Willard D.J."/>
            <person name="Kelly R.M."/>
        </authorList>
    </citation>
    <scope>NUCLEOTIDE SEQUENCE [LARGE SCALE GENOMIC DNA]</scope>
    <source>
        <strain evidence="5 6">DSM 8977</strain>
    </source>
</reference>
<gene>
    <name evidence="5" type="ORF">SOJ16_000692</name>
</gene>
<dbReference type="InterPro" id="IPR001017">
    <property type="entry name" value="DH_E1"/>
</dbReference>
<dbReference type="EMBL" id="CP139957">
    <property type="protein sequence ID" value="WPX09481.1"/>
    <property type="molecule type" value="Genomic_DNA"/>
</dbReference>
<name>A0ABZ0U2F7_9FIRM</name>
<evidence type="ECO:0000259" key="4">
    <source>
        <dbReference type="Pfam" id="PF00676"/>
    </source>
</evidence>
<accession>A0ABZ0U2F7</accession>
<comment type="cofactor">
    <cofactor evidence="1">
        <name>thiamine diphosphate</name>
        <dbReference type="ChEBI" id="CHEBI:58937"/>
    </cofactor>
</comment>
<evidence type="ECO:0000256" key="2">
    <source>
        <dbReference type="ARBA" id="ARBA00023002"/>
    </source>
</evidence>